<dbReference type="Proteomes" id="UP001189429">
    <property type="component" value="Unassembled WGS sequence"/>
</dbReference>
<evidence type="ECO:0000313" key="2">
    <source>
        <dbReference type="EMBL" id="CAK0804702.1"/>
    </source>
</evidence>
<accession>A0ABN9QIQ0</accession>
<evidence type="ECO:0000256" key="1">
    <source>
        <dbReference type="SAM" id="SignalP"/>
    </source>
</evidence>
<keyword evidence="3" id="KW-1185">Reference proteome</keyword>
<evidence type="ECO:0000313" key="3">
    <source>
        <dbReference type="Proteomes" id="UP001189429"/>
    </source>
</evidence>
<proteinExistence type="predicted"/>
<protein>
    <submittedName>
        <fullName evidence="2">Uncharacterized protein</fullName>
    </submittedName>
</protein>
<feature type="signal peptide" evidence="1">
    <location>
        <begin position="1"/>
        <end position="20"/>
    </location>
</feature>
<comment type="caution">
    <text evidence="2">The sequence shown here is derived from an EMBL/GenBank/DDBJ whole genome shotgun (WGS) entry which is preliminary data.</text>
</comment>
<organism evidence="2 3">
    <name type="scientific">Prorocentrum cordatum</name>
    <dbReference type="NCBI Taxonomy" id="2364126"/>
    <lineage>
        <taxon>Eukaryota</taxon>
        <taxon>Sar</taxon>
        <taxon>Alveolata</taxon>
        <taxon>Dinophyceae</taxon>
        <taxon>Prorocentrales</taxon>
        <taxon>Prorocentraceae</taxon>
        <taxon>Prorocentrum</taxon>
    </lineage>
</organism>
<name>A0ABN9QIQ0_9DINO</name>
<reference evidence="2" key="1">
    <citation type="submission" date="2023-10" db="EMBL/GenBank/DDBJ databases">
        <authorList>
            <person name="Chen Y."/>
            <person name="Shah S."/>
            <person name="Dougan E. K."/>
            <person name="Thang M."/>
            <person name="Chan C."/>
        </authorList>
    </citation>
    <scope>NUCLEOTIDE SEQUENCE [LARGE SCALE GENOMIC DNA]</scope>
</reference>
<dbReference type="EMBL" id="CAUYUJ010003302">
    <property type="protein sequence ID" value="CAK0804702.1"/>
    <property type="molecule type" value="Genomic_DNA"/>
</dbReference>
<keyword evidence="1" id="KW-0732">Signal</keyword>
<gene>
    <name evidence="2" type="ORF">PCOR1329_LOCUS11420</name>
</gene>
<feature type="chain" id="PRO_5046807245" evidence="1">
    <location>
        <begin position="21"/>
        <end position="157"/>
    </location>
</feature>
<sequence>MKCSAFVALLAAAVAPRANASLRRGVLGEQEQQPIVTASAGELNNDANFAVSAQDDTPARPPGYRAAWDDCGGVGASATERMRSISARTLIKGWAKPLPFQRHAAQDCGHAAADEFGTLPGPGQQVNYPGPEVHAAQDDAGLKTAADTLAKYPLVAK</sequence>